<feature type="non-terminal residue" evidence="1">
    <location>
        <position position="1"/>
    </location>
</feature>
<evidence type="ECO:0000313" key="1">
    <source>
        <dbReference type="EMBL" id="SDI95214.1"/>
    </source>
</evidence>
<dbReference type="AlphaFoldDB" id="A0A1G8PRQ8"/>
<dbReference type="EMBL" id="FNDN01000013">
    <property type="protein sequence ID" value="SDI95214.1"/>
    <property type="molecule type" value="Genomic_DNA"/>
</dbReference>
<dbReference type="Proteomes" id="UP000183263">
    <property type="component" value="Unassembled WGS sequence"/>
</dbReference>
<organism evidence="1 3">
    <name type="scientific">Rhodococcus triatomae</name>
    <dbReference type="NCBI Taxonomy" id="300028"/>
    <lineage>
        <taxon>Bacteria</taxon>
        <taxon>Bacillati</taxon>
        <taxon>Actinomycetota</taxon>
        <taxon>Actinomycetes</taxon>
        <taxon>Mycobacteriales</taxon>
        <taxon>Nocardiaceae</taxon>
        <taxon>Rhodococcus</taxon>
    </lineage>
</organism>
<dbReference type="EMBL" id="FNDN01000023">
    <property type="protein sequence ID" value="SDJ31803.1"/>
    <property type="molecule type" value="Genomic_DNA"/>
</dbReference>
<protein>
    <submittedName>
        <fullName evidence="1">Uncharacterized protein</fullName>
    </submittedName>
</protein>
<sequence>DDDKEHKTPSYLVNMENGNELIGDLDPVAPPVIGA</sequence>
<name>A0A1G8PRQ8_9NOCA</name>
<accession>A0A1G8PRQ8</accession>
<evidence type="ECO:0000313" key="2">
    <source>
        <dbReference type="EMBL" id="SDJ31803.1"/>
    </source>
</evidence>
<reference evidence="1 3" key="1">
    <citation type="submission" date="2016-10" db="EMBL/GenBank/DDBJ databases">
        <authorList>
            <person name="de Groot N.N."/>
        </authorList>
    </citation>
    <scope>NUCLEOTIDE SEQUENCE [LARGE SCALE GENOMIC DNA]</scope>
    <source>
        <strain evidence="1 3">DSM 44892</strain>
    </source>
</reference>
<keyword evidence="3" id="KW-1185">Reference proteome</keyword>
<gene>
    <name evidence="1" type="ORF">SAMN05444695_113120</name>
    <name evidence="2" type="ORF">SAMN05444695_12327</name>
</gene>
<evidence type="ECO:0000313" key="3">
    <source>
        <dbReference type="Proteomes" id="UP000183263"/>
    </source>
</evidence>
<proteinExistence type="predicted"/>